<dbReference type="EMBL" id="GIIL01008088">
    <property type="protein sequence ID" value="NOV51814.1"/>
    <property type="molecule type" value="Transcribed_RNA"/>
</dbReference>
<reference evidence="1" key="1">
    <citation type="submission" date="2020-03" db="EMBL/GenBank/DDBJ databases">
        <title>Transcriptomic Profiling of the Digestive Tract of the Rat Flea, Xenopsylla cheopis, Following Blood Feeding and Infection with Yersinia pestis.</title>
        <authorList>
            <person name="Bland D.M."/>
            <person name="Martens C.A."/>
            <person name="Virtaneva K."/>
            <person name="Kanakabandi K."/>
            <person name="Long D."/>
            <person name="Rosenke R."/>
            <person name="Saturday G.A."/>
            <person name="Hoyt F.H."/>
            <person name="Bruno D.P."/>
            <person name="Ribeiro J.M.C."/>
            <person name="Hinnebusch J."/>
        </authorList>
    </citation>
    <scope>NUCLEOTIDE SEQUENCE</scope>
</reference>
<dbReference type="AlphaFoldDB" id="A0A6M2E0E2"/>
<protein>
    <submittedName>
        <fullName evidence="1">Putative secreted protein</fullName>
    </submittedName>
</protein>
<accession>A0A6M2E0E2</accession>
<sequence>MKLEIQKYLILLYLLAQKTSCVQSFLICIMTWKPFLLYVMLVSTLQYHLHVMNHSKVQYKLKLSIPQ</sequence>
<name>A0A6M2E0E2_XENCH</name>
<organism evidence="1">
    <name type="scientific">Xenopsylla cheopis</name>
    <name type="common">Oriental rat flea</name>
    <name type="synonym">Pulex cheopis</name>
    <dbReference type="NCBI Taxonomy" id="163159"/>
    <lineage>
        <taxon>Eukaryota</taxon>
        <taxon>Metazoa</taxon>
        <taxon>Ecdysozoa</taxon>
        <taxon>Arthropoda</taxon>
        <taxon>Hexapoda</taxon>
        <taxon>Insecta</taxon>
        <taxon>Pterygota</taxon>
        <taxon>Neoptera</taxon>
        <taxon>Endopterygota</taxon>
        <taxon>Siphonaptera</taxon>
        <taxon>Pulicidae</taxon>
        <taxon>Xenopsyllinae</taxon>
        <taxon>Xenopsylla</taxon>
    </lineage>
</organism>
<evidence type="ECO:0000313" key="1">
    <source>
        <dbReference type="EMBL" id="NOV51814.1"/>
    </source>
</evidence>
<proteinExistence type="predicted"/>